<dbReference type="EMBL" id="JAJVDC020000161">
    <property type="protein sequence ID" value="KAL1620818.1"/>
    <property type="molecule type" value="Genomic_DNA"/>
</dbReference>
<evidence type="ECO:0008006" key="9">
    <source>
        <dbReference type="Google" id="ProtNLM"/>
    </source>
</evidence>
<feature type="transmembrane region" description="Helical" evidence="6">
    <location>
        <begin position="525"/>
        <end position="546"/>
    </location>
</feature>
<feature type="transmembrane region" description="Helical" evidence="6">
    <location>
        <begin position="210"/>
        <end position="230"/>
    </location>
</feature>
<gene>
    <name evidence="7" type="ORF">SLS56_009485</name>
</gene>
<dbReference type="Pfam" id="PF07690">
    <property type="entry name" value="MFS_1"/>
    <property type="match status" value="1"/>
</dbReference>
<comment type="caution">
    <text evidence="7">The sequence shown here is derived from an EMBL/GenBank/DDBJ whole genome shotgun (WGS) entry which is preliminary data.</text>
</comment>
<name>A0ABR3SI34_9PEZI</name>
<feature type="transmembrane region" description="Helical" evidence="6">
    <location>
        <begin position="395"/>
        <end position="414"/>
    </location>
</feature>
<sequence length="674" mass="73817">MEGKHGRSDFLAVDISPDDILVGYGLIAKTAVYKLSCRVHVNAAPSPLLARPIATVIFHLSPARHIVALHQSSVAMSSDPSAPEISDPKAAPHAGGDEDLPHASNEEKLPRENVVDAEASSDEESVRIQDGVKRVEAITQAWTMKALFITAAFIYICSFVNSLQQQITGNLSVYVTSSFFQHSLVSTTSVLSGVIAGVSKFPTCKIIDIWGRVEGFILMTFLCTVGLIMMAACKNVETYAAAQSPKNDQVFYWVGYNGMGYVINVFLADMTTLRNRMIFYGINSTPFIANVFAGPAVAQLFYDHSSFRWAFGCFAIILPVISSPVAGMFIYNNSLAKEKGLVPPRLASGRSLGQSLYYYGREFDVIGQFLLIAGLCLLLIPLTLAGSAVNRWGTGYIIAMLVVGFVLIIVFLFYEKLWAPVTFIPYRYLKDRTVLAACILCGTLFLSFYCWDLYFSSYLQVVHNLNIRDSGYIMNIYSLGSCFWAPFVGLIIRYTGRFKWLALIAIPVSTLATALLIYFRHPGTNIGYVVMCQILSAFAGGTLVMTEQLAAMAAVPHNEVAAVLALEAMFTSIGGAIGQSISGAIWTNMMPQKIEEYLPAAEKGNATMIYGSLVLQLGYPVGSPVRDAIVQAYGYVQRRMLIAGVCFMPVALGCVLIWRDINVKKLQQTRGNVF</sequence>
<keyword evidence="3 6" id="KW-1133">Transmembrane helix</keyword>
<accession>A0ABR3SI34</accession>
<feature type="transmembrane region" description="Helical" evidence="6">
    <location>
        <begin position="280"/>
        <end position="302"/>
    </location>
</feature>
<protein>
    <recommendedName>
        <fullName evidence="9">Siderophore iron transporter mirB</fullName>
    </recommendedName>
</protein>
<evidence type="ECO:0000256" key="3">
    <source>
        <dbReference type="ARBA" id="ARBA00022989"/>
    </source>
</evidence>
<keyword evidence="4 6" id="KW-0472">Membrane</keyword>
<feature type="transmembrane region" description="Helical" evidence="6">
    <location>
        <begin position="434"/>
        <end position="454"/>
    </location>
</feature>
<keyword evidence="8" id="KW-1185">Reference proteome</keyword>
<dbReference type="Proteomes" id="UP001521116">
    <property type="component" value="Unassembled WGS sequence"/>
</dbReference>
<evidence type="ECO:0000256" key="4">
    <source>
        <dbReference type="ARBA" id="ARBA00023136"/>
    </source>
</evidence>
<comment type="subcellular location">
    <subcellularLocation>
        <location evidence="1">Membrane</location>
        <topology evidence="1">Multi-pass membrane protein</topology>
    </subcellularLocation>
</comment>
<feature type="transmembrane region" description="Helical" evidence="6">
    <location>
        <begin position="640"/>
        <end position="658"/>
    </location>
</feature>
<evidence type="ECO:0000256" key="5">
    <source>
        <dbReference type="SAM" id="MobiDB-lite"/>
    </source>
</evidence>
<feature type="transmembrane region" description="Helical" evidence="6">
    <location>
        <begin position="179"/>
        <end position="198"/>
    </location>
</feature>
<feature type="transmembrane region" description="Helical" evidence="6">
    <location>
        <begin position="308"/>
        <end position="331"/>
    </location>
</feature>
<feature type="region of interest" description="Disordered" evidence="5">
    <location>
        <begin position="77"/>
        <end position="122"/>
    </location>
</feature>
<feature type="transmembrane region" description="Helical" evidence="6">
    <location>
        <begin position="500"/>
        <end position="519"/>
    </location>
</feature>
<feature type="transmembrane region" description="Helical" evidence="6">
    <location>
        <begin position="250"/>
        <end position="268"/>
    </location>
</feature>
<evidence type="ECO:0000256" key="6">
    <source>
        <dbReference type="SAM" id="Phobius"/>
    </source>
</evidence>
<feature type="transmembrane region" description="Helical" evidence="6">
    <location>
        <begin position="558"/>
        <end position="581"/>
    </location>
</feature>
<feature type="transmembrane region" description="Helical" evidence="6">
    <location>
        <begin position="474"/>
        <end position="493"/>
    </location>
</feature>
<feature type="transmembrane region" description="Helical" evidence="6">
    <location>
        <begin position="146"/>
        <end position="167"/>
    </location>
</feature>
<organism evidence="7 8">
    <name type="scientific">Neofusicoccum ribis</name>
    <dbReference type="NCBI Taxonomy" id="45134"/>
    <lineage>
        <taxon>Eukaryota</taxon>
        <taxon>Fungi</taxon>
        <taxon>Dikarya</taxon>
        <taxon>Ascomycota</taxon>
        <taxon>Pezizomycotina</taxon>
        <taxon>Dothideomycetes</taxon>
        <taxon>Dothideomycetes incertae sedis</taxon>
        <taxon>Botryosphaeriales</taxon>
        <taxon>Botryosphaeriaceae</taxon>
        <taxon>Neofusicoccum</taxon>
    </lineage>
</organism>
<reference evidence="7 8" key="1">
    <citation type="submission" date="2024-02" db="EMBL/GenBank/DDBJ databases">
        <title>De novo assembly and annotation of 12 fungi associated with fruit tree decline syndrome in Ontario, Canada.</title>
        <authorList>
            <person name="Sulman M."/>
            <person name="Ellouze W."/>
            <person name="Ilyukhin E."/>
        </authorList>
    </citation>
    <scope>NUCLEOTIDE SEQUENCE [LARGE SCALE GENOMIC DNA]</scope>
    <source>
        <strain evidence="7 8">M1-105</strain>
    </source>
</reference>
<dbReference type="SUPFAM" id="SSF103473">
    <property type="entry name" value="MFS general substrate transporter"/>
    <property type="match status" value="1"/>
</dbReference>
<dbReference type="Gene3D" id="1.20.1250.20">
    <property type="entry name" value="MFS general substrate transporter like domains"/>
    <property type="match status" value="2"/>
</dbReference>
<dbReference type="PANTHER" id="PTHR23501">
    <property type="entry name" value="MAJOR FACILITATOR SUPERFAMILY"/>
    <property type="match status" value="1"/>
</dbReference>
<feature type="compositionally biased region" description="Basic and acidic residues" evidence="5">
    <location>
        <begin position="95"/>
        <end position="114"/>
    </location>
</feature>
<keyword evidence="2 6" id="KW-0812">Transmembrane</keyword>
<evidence type="ECO:0000313" key="8">
    <source>
        <dbReference type="Proteomes" id="UP001521116"/>
    </source>
</evidence>
<feature type="transmembrane region" description="Helical" evidence="6">
    <location>
        <begin position="369"/>
        <end position="389"/>
    </location>
</feature>
<dbReference type="InterPro" id="IPR036259">
    <property type="entry name" value="MFS_trans_sf"/>
</dbReference>
<evidence type="ECO:0000256" key="1">
    <source>
        <dbReference type="ARBA" id="ARBA00004141"/>
    </source>
</evidence>
<evidence type="ECO:0000256" key="2">
    <source>
        <dbReference type="ARBA" id="ARBA00022692"/>
    </source>
</evidence>
<evidence type="ECO:0000313" key="7">
    <source>
        <dbReference type="EMBL" id="KAL1620818.1"/>
    </source>
</evidence>
<proteinExistence type="predicted"/>
<dbReference type="InterPro" id="IPR011701">
    <property type="entry name" value="MFS"/>
</dbReference>
<dbReference type="PANTHER" id="PTHR23501:SF107">
    <property type="entry name" value="TRANSPORTER, PUTATIVE (AFU_ORTHOLOGUE AFUA_7G04730)-RELATED"/>
    <property type="match status" value="1"/>
</dbReference>